<organism evidence="17 18">
    <name type="scientific">Malus domestica</name>
    <name type="common">Apple</name>
    <name type="synonym">Pyrus malus</name>
    <dbReference type="NCBI Taxonomy" id="3750"/>
    <lineage>
        <taxon>Eukaryota</taxon>
        <taxon>Viridiplantae</taxon>
        <taxon>Streptophyta</taxon>
        <taxon>Embryophyta</taxon>
        <taxon>Tracheophyta</taxon>
        <taxon>Spermatophyta</taxon>
        <taxon>Magnoliopsida</taxon>
        <taxon>eudicotyledons</taxon>
        <taxon>Gunneridae</taxon>
        <taxon>Pentapetalae</taxon>
        <taxon>rosids</taxon>
        <taxon>fabids</taxon>
        <taxon>Rosales</taxon>
        <taxon>Rosaceae</taxon>
        <taxon>Amygdaloideae</taxon>
        <taxon>Maleae</taxon>
        <taxon>Malus</taxon>
    </lineage>
</organism>
<dbReference type="EMBL" id="RDQH01000329">
    <property type="protein sequence ID" value="RXI04344.1"/>
    <property type="molecule type" value="Genomic_DNA"/>
</dbReference>
<dbReference type="SFLD" id="SFLDS00003">
    <property type="entry name" value="Haloacid_Dehalogenase"/>
    <property type="match status" value="1"/>
</dbReference>
<evidence type="ECO:0000256" key="5">
    <source>
        <dbReference type="ARBA" id="ARBA00022670"/>
    </source>
</evidence>
<evidence type="ECO:0000256" key="12">
    <source>
        <dbReference type="ARBA" id="ARBA00057665"/>
    </source>
</evidence>
<keyword evidence="7 13" id="KW-0547">Nucleotide-binding</keyword>
<dbReference type="PANTHER" id="PTHR43655">
    <property type="entry name" value="ATP-DEPENDENT PROTEASE"/>
    <property type="match status" value="1"/>
</dbReference>
<dbReference type="GO" id="GO:0004222">
    <property type="term" value="F:metalloendopeptidase activity"/>
    <property type="evidence" value="ECO:0007669"/>
    <property type="project" value="InterPro"/>
</dbReference>
<comment type="subcellular location">
    <subcellularLocation>
        <location evidence="2">Mitochondrion inner membrane</location>
        <topology evidence="2">Single-pass membrane protein</topology>
        <orientation evidence="2">Matrix side</orientation>
    </subcellularLocation>
</comment>
<evidence type="ECO:0000256" key="11">
    <source>
        <dbReference type="ARBA" id="ARBA00023049"/>
    </source>
</evidence>
<comment type="caution">
    <text evidence="17">The sequence shown here is derived from an EMBL/GenBank/DDBJ whole genome shotgun (WGS) entry which is preliminary data.</text>
</comment>
<dbReference type="InterPro" id="IPR006439">
    <property type="entry name" value="HAD-SF_hydro_IA"/>
</dbReference>
<comment type="function">
    <text evidence="12">Probable ATP-dependent zinc metallopeptidase. Involved in the assembly and/or stability of the complexes I and V of the mitochondrial oxidative phosphorylation system.</text>
</comment>
<keyword evidence="10 13" id="KW-0067">ATP-binding</keyword>
<evidence type="ECO:0000256" key="10">
    <source>
        <dbReference type="ARBA" id="ARBA00022840"/>
    </source>
</evidence>
<gene>
    <name evidence="17" type="ORF">DVH24_038618</name>
</gene>
<feature type="domain" description="Peptidase M41" evidence="15">
    <location>
        <begin position="122"/>
        <end position="304"/>
    </location>
</feature>
<dbReference type="Gene3D" id="1.10.150.450">
    <property type="match status" value="1"/>
</dbReference>
<evidence type="ECO:0000313" key="17">
    <source>
        <dbReference type="EMBL" id="RXI04344.1"/>
    </source>
</evidence>
<keyword evidence="6" id="KW-0479">Metal-binding</keyword>
<evidence type="ECO:0000256" key="13">
    <source>
        <dbReference type="RuleBase" id="RU003651"/>
    </source>
</evidence>
<keyword evidence="18" id="KW-1185">Reference proteome</keyword>
<keyword evidence="11" id="KW-0482">Metalloprotease</keyword>
<keyword evidence="9" id="KW-0862">Zinc</keyword>
<dbReference type="Pfam" id="PF17862">
    <property type="entry name" value="AAA_lid_3"/>
    <property type="match status" value="1"/>
</dbReference>
<dbReference type="InterPro" id="IPR041569">
    <property type="entry name" value="AAA_lid_3"/>
</dbReference>
<dbReference type="Pfam" id="PF00004">
    <property type="entry name" value="AAA"/>
    <property type="match status" value="1"/>
</dbReference>
<sequence length="599" mass="66695">MDGFGTTAGVVVLAGTNRPDILDKALLRPGRFDRQVSIDKPDIKGRDQVFQIYLKKIKLDHEPSYYSQRLAALTPGFAGADIANVCNEGALIAARNESELVTMQHFEAAIDRIIGGLEKKNRVISKLERRTVAYHESGHAVTGWFLEHAEPLLKVTIVPRGTAALGFAQYVLNEKLLMTKEQLFDMTCMTLGGRAAEQVMLGKISTAAQNDLEKVTKMTYAQIAVHGFSDKVSLLSFPQREESFEMSKPYSSKTGALIDSEVREWVGKAYARTVELVEEHKEQVAQIAELLLEKEVLHQDDLLKVLGGRPYKPAEATNYDRFKEGFEGKGDEKTVETADLDDTLYPLSSGLSDQCTKNIEEFMVQKLGIEEKRVTEVNQVLYKNYGTSIAGLKAIGYNFDNEDYHSFVHGRLPYENLRPDPVLRTLLLSLPYRKLIFSNGNNVHVAKTLSKLGLDDCFEGVISFETLNPTKDDEGCSTSVFDRSCLFDAGISELPATPIVCKPFANAYEQAFKKANINPQRTIFFDDSLRNIQTGKNMGLHTVLVGSSNRTKGVDYAIESIHNIREALPELWEIDNKNTDTARTLSGKLAMEKSVTAEA</sequence>
<dbReference type="InterPro" id="IPR027417">
    <property type="entry name" value="P-loop_NTPase"/>
</dbReference>
<dbReference type="NCBIfam" id="TIGR01993">
    <property type="entry name" value="Pyr-5-nucltdase"/>
    <property type="match status" value="1"/>
</dbReference>
<feature type="domain" description="ATPase AAA-type core" evidence="14">
    <location>
        <begin position="1"/>
        <end position="38"/>
    </location>
</feature>
<dbReference type="Proteomes" id="UP000290289">
    <property type="component" value="Chromosome 3"/>
</dbReference>
<dbReference type="InterPro" id="IPR050928">
    <property type="entry name" value="ATP-dep_Zn_Metalloprotease"/>
</dbReference>
<dbReference type="GO" id="GO:0009535">
    <property type="term" value="C:chloroplast thylakoid membrane"/>
    <property type="evidence" value="ECO:0007669"/>
    <property type="project" value="TreeGrafter"/>
</dbReference>
<dbReference type="GO" id="GO:0004176">
    <property type="term" value="F:ATP-dependent peptidase activity"/>
    <property type="evidence" value="ECO:0007669"/>
    <property type="project" value="InterPro"/>
</dbReference>
<dbReference type="InterPro" id="IPR036412">
    <property type="entry name" value="HAD-like_sf"/>
</dbReference>
<evidence type="ECO:0000256" key="9">
    <source>
        <dbReference type="ARBA" id="ARBA00022833"/>
    </source>
</evidence>
<comment type="similarity">
    <text evidence="4">In the N-terminal section; belongs to the AAA ATPase family.</text>
</comment>
<dbReference type="GO" id="GO:0046872">
    <property type="term" value="F:metal ion binding"/>
    <property type="evidence" value="ECO:0007669"/>
    <property type="project" value="UniProtKB-KW"/>
</dbReference>
<evidence type="ECO:0000259" key="16">
    <source>
        <dbReference type="Pfam" id="PF17862"/>
    </source>
</evidence>
<protein>
    <recommendedName>
        <fullName evidence="19">AAA+ ATPase domain-containing protein</fullName>
    </recommendedName>
</protein>
<dbReference type="PROSITE" id="PS00674">
    <property type="entry name" value="AAA"/>
    <property type="match status" value="1"/>
</dbReference>
<dbReference type="GO" id="GO:0005745">
    <property type="term" value="C:m-AAA complex"/>
    <property type="evidence" value="ECO:0007669"/>
    <property type="project" value="TreeGrafter"/>
</dbReference>
<proteinExistence type="inferred from homology"/>
<evidence type="ECO:0000256" key="8">
    <source>
        <dbReference type="ARBA" id="ARBA00022801"/>
    </source>
</evidence>
<dbReference type="GO" id="GO:0016887">
    <property type="term" value="F:ATP hydrolysis activity"/>
    <property type="evidence" value="ECO:0007669"/>
    <property type="project" value="InterPro"/>
</dbReference>
<dbReference type="SFLD" id="SFLDG01132">
    <property type="entry name" value="C1.5.3:_5'-Nucleotidase_Like"/>
    <property type="match status" value="1"/>
</dbReference>
<dbReference type="Pfam" id="PF00702">
    <property type="entry name" value="Hydrolase"/>
    <property type="match status" value="1"/>
</dbReference>
<evidence type="ECO:0000256" key="1">
    <source>
        <dbReference type="ARBA" id="ARBA00001947"/>
    </source>
</evidence>
<dbReference type="SUPFAM" id="SSF56784">
    <property type="entry name" value="HAD-like"/>
    <property type="match status" value="1"/>
</dbReference>
<evidence type="ECO:0008006" key="19">
    <source>
        <dbReference type="Google" id="ProtNLM"/>
    </source>
</evidence>
<evidence type="ECO:0000259" key="15">
    <source>
        <dbReference type="Pfam" id="PF01434"/>
    </source>
</evidence>
<evidence type="ECO:0000259" key="14">
    <source>
        <dbReference type="Pfam" id="PF00004"/>
    </source>
</evidence>
<evidence type="ECO:0000256" key="2">
    <source>
        <dbReference type="ARBA" id="ARBA00004298"/>
    </source>
</evidence>
<keyword evidence="5" id="KW-0645">Protease</keyword>
<dbReference type="SUPFAM" id="SSF140990">
    <property type="entry name" value="FtsH protease domain-like"/>
    <property type="match status" value="1"/>
</dbReference>
<comment type="cofactor">
    <cofactor evidence="1">
        <name>Zn(2+)</name>
        <dbReference type="ChEBI" id="CHEBI:29105"/>
    </cofactor>
</comment>
<dbReference type="FunFam" id="1.10.8.60:FF:000019">
    <property type="entry name" value="AFG3-like AAA ATPase 2"/>
    <property type="match status" value="1"/>
</dbReference>
<dbReference type="InterPro" id="IPR000642">
    <property type="entry name" value="Peptidase_M41"/>
</dbReference>
<dbReference type="InterPro" id="IPR003960">
    <property type="entry name" value="ATPase_AAA_CS"/>
</dbReference>
<dbReference type="InterPro" id="IPR010237">
    <property type="entry name" value="Pyr-5-nucltdase"/>
</dbReference>
<keyword evidence="8" id="KW-0378">Hydrolase</keyword>
<dbReference type="NCBIfam" id="TIGR01509">
    <property type="entry name" value="HAD-SF-IA-v3"/>
    <property type="match status" value="1"/>
</dbReference>
<evidence type="ECO:0000256" key="3">
    <source>
        <dbReference type="ARBA" id="ARBA00010044"/>
    </source>
</evidence>
<evidence type="ECO:0000313" key="18">
    <source>
        <dbReference type="Proteomes" id="UP000290289"/>
    </source>
</evidence>
<accession>A0A498KDA4</accession>
<evidence type="ECO:0000256" key="7">
    <source>
        <dbReference type="ARBA" id="ARBA00022741"/>
    </source>
</evidence>
<dbReference type="Pfam" id="PF01434">
    <property type="entry name" value="Peptidase_M41"/>
    <property type="match status" value="1"/>
</dbReference>
<dbReference type="Gene3D" id="1.20.58.760">
    <property type="entry name" value="Peptidase M41"/>
    <property type="match status" value="1"/>
</dbReference>
<dbReference type="GO" id="GO:0005524">
    <property type="term" value="F:ATP binding"/>
    <property type="evidence" value="ECO:0007669"/>
    <property type="project" value="UniProtKB-KW"/>
</dbReference>
<comment type="similarity">
    <text evidence="3">In the C-terminal section; belongs to the peptidase M41 family.</text>
</comment>
<dbReference type="FunFam" id="1.20.58.760:FF:000005">
    <property type="entry name" value="ATP-dependent zinc metalloprotease FTSH 10, mitochondrial"/>
    <property type="match status" value="1"/>
</dbReference>
<dbReference type="Gene3D" id="1.10.8.60">
    <property type="match status" value="1"/>
</dbReference>
<evidence type="ECO:0000256" key="4">
    <source>
        <dbReference type="ARBA" id="ARBA00010550"/>
    </source>
</evidence>
<reference evidence="17 18" key="1">
    <citation type="submission" date="2018-10" db="EMBL/GenBank/DDBJ databases">
        <title>A high-quality apple genome assembly.</title>
        <authorList>
            <person name="Hu J."/>
        </authorList>
    </citation>
    <scope>NUCLEOTIDE SEQUENCE [LARGE SCALE GENOMIC DNA]</scope>
    <source>
        <strain evidence="18">cv. HFTH1</strain>
        <tissue evidence="17">Young leaf</tissue>
    </source>
</reference>
<feature type="domain" description="AAA ATPase AAA+ lid" evidence="16">
    <location>
        <begin position="69"/>
        <end position="108"/>
    </location>
</feature>
<dbReference type="InterPro" id="IPR037219">
    <property type="entry name" value="Peptidase_M41-like"/>
</dbReference>
<dbReference type="SFLD" id="SFLDG01129">
    <property type="entry name" value="C1.5:_HAD__Beta-PGM__Phosphata"/>
    <property type="match status" value="1"/>
</dbReference>
<evidence type="ECO:0000256" key="6">
    <source>
        <dbReference type="ARBA" id="ARBA00022723"/>
    </source>
</evidence>
<dbReference type="InterPro" id="IPR023214">
    <property type="entry name" value="HAD_sf"/>
</dbReference>
<comment type="similarity">
    <text evidence="13">Belongs to the AAA ATPase family.</text>
</comment>
<dbReference type="STRING" id="3750.A0A498KDA4"/>
<dbReference type="Gene3D" id="3.40.50.300">
    <property type="entry name" value="P-loop containing nucleotide triphosphate hydrolases"/>
    <property type="match status" value="1"/>
</dbReference>
<name>A0A498KDA4_MALDO</name>
<dbReference type="InterPro" id="IPR003959">
    <property type="entry name" value="ATPase_AAA_core"/>
</dbReference>
<dbReference type="AlphaFoldDB" id="A0A498KDA4"/>
<dbReference type="PANTHER" id="PTHR43655:SF2">
    <property type="entry name" value="AFG3 LIKE MATRIX AAA PEPTIDASE SUBUNIT 2, ISOFORM A"/>
    <property type="match status" value="1"/>
</dbReference>
<dbReference type="GO" id="GO:0034982">
    <property type="term" value="P:mitochondrial protein processing"/>
    <property type="evidence" value="ECO:0007669"/>
    <property type="project" value="TreeGrafter"/>
</dbReference>
<dbReference type="SUPFAM" id="SSF52540">
    <property type="entry name" value="P-loop containing nucleoside triphosphate hydrolases"/>
    <property type="match status" value="1"/>
</dbReference>
<dbReference type="Gene3D" id="3.40.50.1000">
    <property type="entry name" value="HAD superfamily/HAD-like"/>
    <property type="match status" value="1"/>
</dbReference>